<sequence length="120" mass="13831">MLKIIYLPPVKTRRNSILISLMFIGIFLVKMSISVAPVFLMLNNKTVNAVIMQLELEGKDEKDASEKDFMKDKKFFDEDIVFHCYTLTPILIENNILHNQEHSLYVQTFHPVVPTPPPNA</sequence>
<evidence type="ECO:0000313" key="2">
    <source>
        <dbReference type="EMBL" id="MBE9665947.1"/>
    </source>
</evidence>
<protein>
    <submittedName>
        <fullName evidence="2">Uncharacterized protein</fullName>
    </submittedName>
</protein>
<gene>
    <name evidence="2" type="ORF">IRJ18_06210</name>
</gene>
<evidence type="ECO:0000256" key="1">
    <source>
        <dbReference type="SAM" id="Phobius"/>
    </source>
</evidence>
<keyword evidence="1" id="KW-1133">Transmembrane helix</keyword>
<proteinExistence type="predicted"/>
<dbReference type="RefSeq" id="WP_194105327.1">
    <property type="nucleotide sequence ID" value="NZ_JADFFM010000001.1"/>
</dbReference>
<keyword evidence="1" id="KW-0812">Transmembrane</keyword>
<dbReference type="Proteomes" id="UP000632774">
    <property type="component" value="Unassembled WGS sequence"/>
</dbReference>
<name>A0ABR9XFK1_9SPHI</name>
<comment type="caution">
    <text evidence="2">The sequence shown here is derived from an EMBL/GenBank/DDBJ whole genome shotgun (WGS) entry which is preliminary data.</text>
</comment>
<organism evidence="2 3">
    <name type="scientific">Mucilaginibacter boryungensis</name>
    <dbReference type="NCBI Taxonomy" id="768480"/>
    <lineage>
        <taxon>Bacteria</taxon>
        <taxon>Pseudomonadati</taxon>
        <taxon>Bacteroidota</taxon>
        <taxon>Sphingobacteriia</taxon>
        <taxon>Sphingobacteriales</taxon>
        <taxon>Sphingobacteriaceae</taxon>
        <taxon>Mucilaginibacter</taxon>
    </lineage>
</organism>
<dbReference type="EMBL" id="JADFFM010000001">
    <property type="protein sequence ID" value="MBE9665947.1"/>
    <property type="molecule type" value="Genomic_DNA"/>
</dbReference>
<evidence type="ECO:0000313" key="3">
    <source>
        <dbReference type="Proteomes" id="UP000632774"/>
    </source>
</evidence>
<keyword evidence="1" id="KW-0472">Membrane</keyword>
<feature type="transmembrane region" description="Helical" evidence="1">
    <location>
        <begin position="21"/>
        <end position="42"/>
    </location>
</feature>
<keyword evidence="3" id="KW-1185">Reference proteome</keyword>
<reference evidence="2 3" key="1">
    <citation type="submission" date="2020-10" db="EMBL/GenBank/DDBJ databases">
        <title>Mucilaginibacter mali sp. nov., isolated from rhizosphere soil of apple orchard.</title>
        <authorList>
            <person name="Lee J.-S."/>
            <person name="Kim H.S."/>
            <person name="Kim J.-S."/>
        </authorList>
    </citation>
    <scope>NUCLEOTIDE SEQUENCE [LARGE SCALE GENOMIC DNA]</scope>
    <source>
        <strain evidence="2 3">KCTC 23157</strain>
    </source>
</reference>
<accession>A0ABR9XFK1</accession>